<dbReference type="EMBL" id="JAROKS010000018">
    <property type="protein sequence ID" value="KAK1792937.1"/>
    <property type="molecule type" value="Genomic_DNA"/>
</dbReference>
<comment type="caution">
    <text evidence="1">The sequence shown here is derived from an EMBL/GenBank/DDBJ whole genome shotgun (WGS) entry which is preliminary data.</text>
</comment>
<organism evidence="1 2">
    <name type="scientific">Electrophorus voltai</name>
    <dbReference type="NCBI Taxonomy" id="2609070"/>
    <lineage>
        <taxon>Eukaryota</taxon>
        <taxon>Metazoa</taxon>
        <taxon>Chordata</taxon>
        <taxon>Craniata</taxon>
        <taxon>Vertebrata</taxon>
        <taxon>Euteleostomi</taxon>
        <taxon>Actinopterygii</taxon>
        <taxon>Neopterygii</taxon>
        <taxon>Teleostei</taxon>
        <taxon>Ostariophysi</taxon>
        <taxon>Gymnotiformes</taxon>
        <taxon>Gymnotoidei</taxon>
        <taxon>Gymnotidae</taxon>
        <taxon>Electrophorus</taxon>
    </lineage>
</organism>
<protein>
    <submittedName>
        <fullName evidence="1">Uncharacterized protein</fullName>
    </submittedName>
</protein>
<name>A0AAD8Z5G8_9TELE</name>
<gene>
    <name evidence="1" type="ORF">P4O66_001661</name>
</gene>
<dbReference type="AlphaFoldDB" id="A0AAD8Z5G8"/>
<evidence type="ECO:0000313" key="1">
    <source>
        <dbReference type="EMBL" id="KAK1792937.1"/>
    </source>
</evidence>
<keyword evidence="2" id="KW-1185">Reference proteome</keyword>
<sequence>MRQVIQAITNYRPSSPACDRDASLPHVLNDFYAQFEAESNVMARNSTPAPPTQVLCLTVDDVRKTLRSVNPRKAAGPDNILAEYSAEQLADGHLQHVPEQHHHPYVLQGLRQCLSVSRVLPQRPPSCHTHAHHREMLQEAHRDTADHPPPHPGPPTVHISTYYTIPTTLHLALTHLDYKDAC</sequence>
<dbReference type="Proteomes" id="UP001239994">
    <property type="component" value="Unassembled WGS sequence"/>
</dbReference>
<accession>A0AAD8Z5G8</accession>
<proteinExistence type="predicted"/>
<reference evidence="1" key="1">
    <citation type="submission" date="2023-03" db="EMBL/GenBank/DDBJ databases">
        <title>Electrophorus voltai genome.</title>
        <authorList>
            <person name="Bian C."/>
        </authorList>
    </citation>
    <scope>NUCLEOTIDE SEQUENCE</scope>
    <source>
        <strain evidence="1">CB-2022</strain>
        <tissue evidence="1">Muscle</tissue>
    </source>
</reference>
<evidence type="ECO:0000313" key="2">
    <source>
        <dbReference type="Proteomes" id="UP001239994"/>
    </source>
</evidence>